<keyword evidence="8" id="KW-1185">Reference proteome</keyword>
<dbReference type="RefSeq" id="WP_132684177.1">
    <property type="nucleotide sequence ID" value="NZ_SMLA01000025.1"/>
</dbReference>
<keyword evidence="4 5" id="KW-0472">Membrane</keyword>
<keyword evidence="2 5" id="KW-0812">Transmembrane</keyword>
<feature type="transmembrane region" description="Helical" evidence="5">
    <location>
        <begin position="175"/>
        <end position="195"/>
    </location>
</feature>
<comment type="subcellular location">
    <subcellularLocation>
        <location evidence="1">Membrane</location>
        <topology evidence="1">Multi-pass membrane protein</topology>
    </subcellularLocation>
</comment>
<feature type="transmembrane region" description="Helical" evidence="5">
    <location>
        <begin position="309"/>
        <end position="331"/>
    </location>
</feature>
<gene>
    <name evidence="7" type="ORF">E1202_17210</name>
</gene>
<dbReference type="GO" id="GO:0055085">
    <property type="term" value="P:transmembrane transport"/>
    <property type="evidence" value="ECO:0007669"/>
    <property type="project" value="InterPro"/>
</dbReference>
<keyword evidence="3 5" id="KW-1133">Transmembrane helix</keyword>
<reference evidence="7 8" key="1">
    <citation type="submission" date="2019-03" db="EMBL/GenBank/DDBJ databases">
        <title>Draft genome sequences of novel Actinobacteria.</title>
        <authorList>
            <person name="Sahin N."/>
            <person name="Ay H."/>
            <person name="Saygin H."/>
        </authorList>
    </citation>
    <scope>NUCLEOTIDE SEQUENCE [LARGE SCALE GENOMIC DNA]</scope>
    <source>
        <strain evidence="7 8">5K548</strain>
    </source>
</reference>
<dbReference type="EMBL" id="SMLA01000025">
    <property type="protein sequence ID" value="TDD87053.1"/>
    <property type="molecule type" value="Genomic_DNA"/>
</dbReference>
<feature type="transmembrane region" description="Helical" evidence="5">
    <location>
        <begin position="380"/>
        <end position="409"/>
    </location>
</feature>
<dbReference type="PIRSF" id="PIRSF006060">
    <property type="entry name" value="AA_transporter"/>
    <property type="match status" value="1"/>
</dbReference>
<name>A0A4R5BNW0_9PSEU</name>
<feature type="transmembrane region" description="Helical" evidence="5">
    <location>
        <begin position="149"/>
        <end position="168"/>
    </location>
</feature>
<dbReference type="PANTHER" id="PTHR42770:SF16">
    <property type="entry name" value="AMINO ACID PERMEASE"/>
    <property type="match status" value="1"/>
</dbReference>
<evidence type="ECO:0000256" key="5">
    <source>
        <dbReference type="SAM" id="Phobius"/>
    </source>
</evidence>
<dbReference type="PANTHER" id="PTHR42770">
    <property type="entry name" value="AMINO ACID TRANSPORTER-RELATED"/>
    <property type="match status" value="1"/>
</dbReference>
<evidence type="ECO:0000256" key="2">
    <source>
        <dbReference type="ARBA" id="ARBA00022692"/>
    </source>
</evidence>
<sequence length="489" mass="51387">MSDNSASTTTLHGSSAGKADNEPKLRGNLGTLGLFFSVMAFNAPLVVVLGVIPIMISSGNGIGTPMLFIIVGLIVSAFAAGYLRMSDILKRPGAFYSFITAGLGKKVGLGSGLAMLLAYFWVCAGYLPYGGVVLDSLVSNTFHGPDLPWYVWAFAFWLIVAVLGYLRVDFSAKATALVLFGELIVVLAYDVAVFANGGAAGLSTAPLVPTNWFDGSIAIGLLLAGGMFGGYEVTVLFRDEVRNPAKTIPRATYGLIACAAVLYAATSWLFINALGVDNAVSATTADPIQAMDSTIVAFGSQFLLDAATVLVNTSVLAVIVCAHNVGARYLFNLSADGVFPRALSGVHARHGSPHVASIVLSAAALAVNLVVVVLQIDAMVFYAAVLGVAALTGISVQFVTAIAIPTYLVRTGKHKQHPVKSIVLPSIAAVGFGGIVTLSIVNFTHLTGGSQFVSNILLVFVYSFFAFGFFLAVALKRWRPEVYRRIGRQ</sequence>
<organism evidence="7 8">
    <name type="scientific">Saccharopolyspora karakumensis</name>
    <dbReference type="NCBI Taxonomy" id="2530386"/>
    <lineage>
        <taxon>Bacteria</taxon>
        <taxon>Bacillati</taxon>
        <taxon>Actinomycetota</taxon>
        <taxon>Actinomycetes</taxon>
        <taxon>Pseudonocardiales</taxon>
        <taxon>Pseudonocardiaceae</taxon>
        <taxon>Saccharopolyspora</taxon>
    </lineage>
</organism>
<feature type="transmembrane region" description="Helical" evidence="5">
    <location>
        <begin position="215"/>
        <end position="238"/>
    </location>
</feature>
<feature type="transmembrane region" description="Helical" evidence="5">
    <location>
        <begin position="452"/>
        <end position="475"/>
    </location>
</feature>
<dbReference type="Proteomes" id="UP000294723">
    <property type="component" value="Unassembled WGS sequence"/>
</dbReference>
<feature type="transmembrane region" description="Helical" evidence="5">
    <location>
        <begin position="421"/>
        <end position="440"/>
    </location>
</feature>
<dbReference type="Gene3D" id="1.20.1740.10">
    <property type="entry name" value="Amino acid/polyamine transporter I"/>
    <property type="match status" value="1"/>
</dbReference>
<dbReference type="AlphaFoldDB" id="A0A4R5BNW0"/>
<evidence type="ECO:0000313" key="8">
    <source>
        <dbReference type="Proteomes" id="UP000294723"/>
    </source>
</evidence>
<protein>
    <submittedName>
        <fullName evidence="7">APC family permease</fullName>
    </submittedName>
</protein>
<proteinExistence type="predicted"/>
<feature type="transmembrane region" description="Helical" evidence="5">
    <location>
        <begin position="107"/>
        <end position="129"/>
    </location>
</feature>
<dbReference type="Pfam" id="PF00324">
    <property type="entry name" value="AA_permease"/>
    <property type="match status" value="1"/>
</dbReference>
<evidence type="ECO:0000256" key="1">
    <source>
        <dbReference type="ARBA" id="ARBA00004141"/>
    </source>
</evidence>
<accession>A0A4R5BNW0</accession>
<evidence type="ECO:0000313" key="7">
    <source>
        <dbReference type="EMBL" id="TDD87053.1"/>
    </source>
</evidence>
<evidence type="ECO:0000256" key="4">
    <source>
        <dbReference type="ARBA" id="ARBA00023136"/>
    </source>
</evidence>
<dbReference type="InterPro" id="IPR050367">
    <property type="entry name" value="APC_superfamily"/>
</dbReference>
<comment type="caution">
    <text evidence="7">The sequence shown here is derived from an EMBL/GenBank/DDBJ whole genome shotgun (WGS) entry which is preliminary data.</text>
</comment>
<dbReference type="GO" id="GO:0016020">
    <property type="term" value="C:membrane"/>
    <property type="evidence" value="ECO:0007669"/>
    <property type="project" value="UniProtKB-SubCell"/>
</dbReference>
<feature type="transmembrane region" description="Helical" evidence="5">
    <location>
        <begin position="250"/>
        <end position="271"/>
    </location>
</feature>
<evidence type="ECO:0000256" key="3">
    <source>
        <dbReference type="ARBA" id="ARBA00022989"/>
    </source>
</evidence>
<dbReference type="InterPro" id="IPR004841">
    <property type="entry name" value="AA-permease/SLC12A_dom"/>
</dbReference>
<feature type="domain" description="Amino acid permease/ SLC12A" evidence="6">
    <location>
        <begin position="53"/>
        <end position="480"/>
    </location>
</feature>
<evidence type="ECO:0000259" key="6">
    <source>
        <dbReference type="Pfam" id="PF00324"/>
    </source>
</evidence>
<feature type="transmembrane region" description="Helical" evidence="5">
    <location>
        <begin position="32"/>
        <end position="56"/>
    </location>
</feature>
<feature type="transmembrane region" description="Helical" evidence="5">
    <location>
        <begin position="352"/>
        <end position="374"/>
    </location>
</feature>
<feature type="transmembrane region" description="Helical" evidence="5">
    <location>
        <begin position="62"/>
        <end position="83"/>
    </location>
</feature>